<gene>
    <name evidence="5" type="ORF">MPRM_00120</name>
</gene>
<evidence type="ECO:0000313" key="5">
    <source>
        <dbReference type="EMBL" id="BBZ42731.1"/>
    </source>
</evidence>
<feature type="domain" description="Thiolase C-terminal" evidence="4">
    <location>
        <begin position="3"/>
        <end position="94"/>
    </location>
</feature>
<dbReference type="AlphaFoldDB" id="A0A7I7YPM6"/>
<reference evidence="5 6" key="1">
    <citation type="journal article" date="2019" name="Emerg. Microbes Infect.">
        <title>Comprehensive subspecies identification of 175 nontuberculous mycobacteria species based on 7547 genomic profiles.</title>
        <authorList>
            <person name="Matsumoto Y."/>
            <person name="Kinjo T."/>
            <person name="Motooka D."/>
            <person name="Nabeya D."/>
            <person name="Jung N."/>
            <person name="Uechi K."/>
            <person name="Horii T."/>
            <person name="Iida T."/>
            <person name="Fujita J."/>
            <person name="Nakamura S."/>
        </authorList>
    </citation>
    <scope>NUCLEOTIDE SEQUENCE [LARGE SCALE GENOMIC DNA]</scope>
    <source>
        <strain evidence="5 6">JCM 14742</strain>
    </source>
</reference>
<comment type="similarity">
    <text evidence="1">Belongs to the thiolase-like superfamily. Thiolase family.</text>
</comment>
<evidence type="ECO:0000256" key="3">
    <source>
        <dbReference type="ARBA" id="ARBA00023315"/>
    </source>
</evidence>
<accession>A0A7I7YPM6</accession>
<name>A0A7I7YPM6_9MYCO</name>
<dbReference type="SUPFAM" id="SSF53901">
    <property type="entry name" value="Thiolase-like"/>
    <property type="match status" value="1"/>
</dbReference>
<dbReference type="GO" id="GO:0016747">
    <property type="term" value="F:acyltransferase activity, transferring groups other than amino-acyl groups"/>
    <property type="evidence" value="ECO:0007669"/>
    <property type="project" value="InterPro"/>
</dbReference>
<organism evidence="5 6">
    <name type="scientific">Mycobacterium parmense</name>
    <dbReference type="NCBI Taxonomy" id="185642"/>
    <lineage>
        <taxon>Bacteria</taxon>
        <taxon>Bacillati</taxon>
        <taxon>Actinomycetota</taxon>
        <taxon>Actinomycetes</taxon>
        <taxon>Mycobacteriales</taxon>
        <taxon>Mycobacteriaceae</taxon>
        <taxon>Mycobacterium</taxon>
        <taxon>Mycobacterium simiae complex</taxon>
    </lineage>
</organism>
<keyword evidence="6" id="KW-1185">Reference proteome</keyword>
<dbReference type="PROSITE" id="PS00737">
    <property type="entry name" value="THIOLASE_2"/>
    <property type="match status" value="1"/>
</dbReference>
<dbReference type="Gene3D" id="3.40.47.10">
    <property type="match status" value="1"/>
</dbReference>
<proteinExistence type="inferred from homology"/>
<dbReference type="PANTHER" id="PTHR18919">
    <property type="entry name" value="ACETYL-COA C-ACYLTRANSFERASE"/>
    <property type="match status" value="1"/>
</dbReference>
<dbReference type="Proteomes" id="UP000467105">
    <property type="component" value="Chromosome"/>
</dbReference>
<dbReference type="Pfam" id="PF02803">
    <property type="entry name" value="Thiolase_C"/>
    <property type="match status" value="1"/>
</dbReference>
<evidence type="ECO:0000256" key="1">
    <source>
        <dbReference type="ARBA" id="ARBA00010982"/>
    </source>
</evidence>
<dbReference type="EMBL" id="AP022614">
    <property type="protein sequence ID" value="BBZ42731.1"/>
    <property type="molecule type" value="Genomic_DNA"/>
</dbReference>
<keyword evidence="2" id="KW-0808">Transferase</keyword>
<sequence length="96" mass="10199">MRLARAGMSINDIDLYEINEAFAVQVLGSARELGMDEEKLNVSGGAIALGHPFGMTGARIATTLINNLQTHDKTFGLETMCVGGGQGMAMVIERLS</sequence>
<protein>
    <recommendedName>
        <fullName evidence="4">Thiolase C-terminal domain-containing protein</fullName>
    </recommendedName>
</protein>
<dbReference type="InterPro" id="IPR020613">
    <property type="entry name" value="Thiolase_CS"/>
</dbReference>
<evidence type="ECO:0000259" key="4">
    <source>
        <dbReference type="Pfam" id="PF02803"/>
    </source>
</evidence>
<dbReference type="InterPro" id="IPR020617">
    <property type="entry name" value="Thiolase_C"/>
</dbReference>
<dbReference type="PANTHER" id="PTHR18919:SF134">
    <property type="entry name" value="BETA-KETOACYL COA THIOLASE FADA3-RELATED"/>
    <property type="match status" value="1"/>
</dbReference>
<dbReference type="InterPro" id="IPR016039">
    <property type="entry name" value="Thiolase-like"/>
</dbReference>
<evidence type="ECO:0000313" key="6">
    <source>
        <dbReference type="Proteomes" id="UP000467105"/>
    </source>
</evidence>
<keyword evidence="3" id="KW-0012">Acyltransferase</keyword>
<evidence type="ECO:0000256" key="2">
    <source>
        <dbReference type="ARBA" id="ARBA00022679"/>
    </source>
</evidence>